<gene>
    <name evidence="1" type="ORF">RHMOL_Rhmol08G0321900</name>
</gene>
<evidence type="ECO:0000313" key="1">
    <source>
        <dbReference type="EMBL" id="KAI8544787.1"/>
    </source>
</evidence>
<proteinExistence type="predicted"/>
<reference evidence="1" key="1">
    <citation type="submission" date="2022-02" db="EMBL/GenBank/DDBJ databases">
        <title>Plant Genome Project.</title>
        <authorList>
            <person name="Zhang R.-G."/>
        </authorList>
    </citation>
    <scope>NUCLEOTIDE SEQUENCE</scope>
    <source>
        <strain evidence="1">AT1</strain>
    </source>
</reference>
<sequence length="1551" mass="172428">MLFHTNLKLFHLFLPIFLLLSLSSFANVIQASCDQLDQHSLLSFYLNISSPPSSPLNWSTAVDCCSWEGIACDTKDRVTSLWLPFRGLLGTLSPALGNLTALSQLNLSHNSLSSSFPDGFFSSFNGIQIMDLSFNRLVGQLPLSDELPVSMQTLNLSCNKLGGTIESSFLQSATSLASFDISNNSFNGFLPTSICVTSPSVKLLDFSSNYFSGQIPQGFGGCSQLEVFRAGYNNLYGQLPSDIYNAGQLQEISLPANTLVGPIDDAIVNLANLRVLELFGNQLNGTIPENIGKLANLEQLQLHINNLTGQLPTSLMNCTKLIALILRVNTFFGELSSLDFSQLTQLSIIDLGNNNFNGSLPVSLFSCKSLTAIRLSTNQLNGQIPPEAGALQSLSFLSVSLNSLTNITGAIQILMGCRNLSTLIVSKNFINEAIPDDTNILDSEGFQNLQVLALGGCLFTGQVPSWFAKLVKLEVLDFSYNQISGSIPGWFGTLPNLFYLDLSFNRLGGYFPEELTQLPGLVSDEGSAQINRTYVELPVFVSPNNISLLQYNQLSFLPPTIDLGNNRISGSIPVEIGQLKGIHVLDLSWNNFSGDIPTQISNLTNLERVDLEGNHLSGEIPTSLRSLHFLSSFNVSYNNLQGPIPTGGQFNTFPESSFIGNPLLCGSVLGQHCSTQPDSTPTSAPKRILKKNIIIGLVLGTCFGIAFTMTMLAFWILSKRRILPRGDPEKDDVGTMSFNYHSEISIELIQDPSLVVVFPSNREEINNLTIYEILKATDNFNQANIIGCGGFGLVYKATLENGTKLAIKKLSGDMGIMEREFKAEVEALSTAQHNNLVSLQGYCVHDGFRILMYAYMENGSLDYWLHEKSDGPAQLDWPTRLRIAQGASCGLAYMHQICEPHIIHRDIKSSNILLDDKFEAHVADFGLSRLILPYETHVTTELIGTLGYIPPEYGQAWKATLRGDMYSFGVVMLELLTGKRPMEVFKPKMSRELVVWVEQMRSEGKQDEVFDPLLRDRGFEEQMRQNEIGKKFLGTRETRWRGSAGEEEDVESDGGSVRDMGGDPSLRRDVRVLGPLFLDLFLASSSPSSIPFFFAELCLLKISGAEFSSEYVKVAVLTDPQVMDRTSLRLAPKSLALETVQFYTDLFMRRAILASVLPFQPDVILFLGDYLDGGPILSDKEWQESLSRFKHIFNLNMLERSAKTQVYYLPGNHDIGYAAIHSRMPEVIKRYEKEFGSRNFQFTVGKVDFIAIDAQTLDGRSQGHLTAATWDFVKNISKDVSLTPRVLLSHIPLYRPDWTSCGPHRSSPVINQVLILSGHDHDQCTVSHLSKYGQVAEHTLGTISWQQGNLYPSFMLLSVSNQALDDLSSKEDAILTHLCFLPMQTHIYIWYICQFVLTLLVLLLWPTNGIDFSRHFRGFMGYIRSLSLNIFGDVTKEKNEDENCEYEMIWDAEGSMHLIKKTSKPPTKLSSDKGVVERGNAVIRPAAKKHISPEMDVSVSVDMNVPLIRTNKSKTKMVIRRLIRIVRTLIVVAAVNVPLYMMLLFKDWIDK</sequence>
<evidence type="ECO:0000313" key="2">
    <source>
        <dbReference type="Proteomes" id="UP001062846"/>
    </source>
</evidence>
<organism evidence="1 2">
    <name type="scientific">Rhododendron molle</name>
    <name type="common">Chinese azalea</name>
    <name type="synonym">Azalea mollis</name>
    <dbReference type="NCBI Taxonomy" id="49168"/>
    <lineage>
        <taxon>Eukaryota</taxon>
        <taxon>Viridiplantae</taxon>
        <taxon>Streptophyta</taxon>
        <taxon>Embryophyta</taxon>
        <taxon>Tracheophyta</taxon>
        <taxon>Spermatophyta</taxon>
        <taxon>Magnoliopsida</taxon>
        <taxon>eudicotyledons</taxon>
        <taxon>Gunneridae</taxon>
        <taxon>Pentapetalae</taxon>
        <taxon>asterids</taxon>
        <taxon>Ericales</taxon>
        <taxon>Ericaceae</taxon>
        <taxon>Ericoideae</taxon>
        <taxon>Rhodoreae</taxon>
        <taxon>Rhododendron</taxon>
    </lineage>
</organism>
<dbReference type="Proteomes" id="UP001062846">
    <property type="component" value="Chromosome 8"/>
</dbReference>
<dbReference type="EMBL" id="CM046395">
    <property type="protein sequence ID" value="KAI8544787.1"/>
    <property type="molecule type" value="Genomic_DNA"/>
</dbReference>
<comment type="caution">
    <text evidence="1">The sequence shown here is derived from an EMBL/GenBank/DDBJ whole genome shotgun (WGS) entry which is preliminary data.</text>
</comment>
<keyword evidence="2" id="KW-1185">Reference proteome</keyword>
<protein>
    <submittedName>
        <fullName evidence="1">Uncharacterized protein</fullName>
    </submittedName>
</protein>
<name>A0ACC0MW88_RHOML</name>
<accession>A0ACC0MW88</accession>